<evidence type="ECO:0000256" key="2">
    <source>
        <dbReference type="ARBA" id="ARBA00023043"/>
    </source>
</evidence>
<keyword evidence="2 3" id="KW-0040">ANK repeat</keyword>
<feature type="region of interest" description="Disordered" evidence="5">
    <location>
        <begin position="4670"/>
        <end position="4712"/>
    </location>
</feature>
<organism evidence="7 8">
    <name type="scientific">Cymbomonas tetramitiformis</name>
    <dbReference type="NCBI Taxonomy" id="36881"/>
    <lineage>
        <taxon>Eukaryota</taxon>
        <taxon>Viridiplantae</taxon>
        <taxon>Chlorophyta</taxon>
        <taxon>Pyramimonadophyceae</taxon>
        <taxon>Pyramimonadales</taxon>
        <taxon>Pyramimonadaceae</taxon>
        <taxon>Cymbomonas</taxon>
    </lineage>
</organism>
<dbReference type="PROSITE" id="PS50837">
    <property type="entry name" value="NACHT"/>
    <property type="match status" value="1"/>
</dbReference>
<feature type="compositionally biased region" description="Acidic residues" evidence="5">
    <location>
        <begin position="1133"/>
        <end position="1142"/>
    </location>
</feature>
<dbReference type="SUPFAM" id="SSF52540">
    <property type="entry name" value="P-loop containing nucleoside triphosphate hydrolases"/>
    <property type="match status" value="2"/>
</dbReference>
<feature type="repeat" description="ANK" evidence="3">
    <location>
        <begin position="3643"/>
        <end position="3675"/>
    </location>
</feature>
<feature type="compositionally biased region" description="Basic and acidic residues" evidence="5">
    <location>
        <begin position="1143"/>
        <end position="1152"/>
    </location>
</feature>
<feature type="repeat" description="ANK" evidence="3">
    <location>
        <begin position="3549"/>
        <end position="3581"/>
    </location>
</feature>
<dbReference type="InterPro" id="IPR003593">
    <property type="entry name" value="AAA+_ATPase"/>
</dbReference>
<feature type="region of interest" description="Disordered" evidence="5">
    <location>
        <begin position="1"/>
        <end position="57"/>
    </location>
</feature>
<dbReference type="Gene3D" id="3.40.50.300">
    <property type="entry name" value="P-loop containing nucleotide triphosphate hydrolases"/>
    <property type="match status" value="3"/>
</dbReference>
<reference evidence="7 8" key="1">
    <citation type="journal article" date="2015" name="Genome Biol. Evol.">
        <title>Comparative Genomics of a Bacterivorous Green Alga Reveals Evolutionary Causalities and Consequences of Phago-Mixotrophic Mode of Nutrition.</title>
        <authorList>
            <person name="Burns J.A."/>
            <person name="Paasch A."/>
            <person name="Narechania A."/>
            <person name="Kim E."/>
        </authorList>
    </citation>
    <scope>NUCLEOTIDE SEQUENCE [LARGE SCALE GENOMIC DNA]</scope>
    <source>
        <strain evidence="7 8">PLY_AMNH</strain>
    </source>
</reference>
<feature type="repeat" description="ANK" evidence="3">
    <location>
        <begin position="3463"/>
        <end position="3495"/>
    </location>
</feature>
<feature type="repeat" description="ANK" evidence="3">
    <location>
        <begin position="3736"/>
        <end position="3768"/>
    </location>
</feature>
<dbReference type="Pfam" id="PF00023">
    <property type="entry name" value="Ank"/>
    <property type="match status" value="1"/>
</dbReference>
<keyword evidence="8" id="KW-1185">Reference proteome</keyword>
<feature type="repeat" description="ANK" evidence="3">
    <location>
        <begin position="3674"/>
        <end position="3706"/>
    </location>
</feature>
<keyword evidence="1" id="KW-0677">Repeat</keyword>
<protein>
    <recommendedName>
        <fullName evidence="6">NACHT domain-containing protein</fullName>
    </recommendedName>
</protein>
<dbReference type="InterPro" id="IPR050889">
    <property type="entry name" value="Dendritic_Spine_Reg/Scaffold"/>
</dbReference>
<evidence type="ECO:0000259" key="6">
    <source>
        <dbReference type="PROSITE" id="PS50837"/>
    </source>
</evidence>
<sequence>MGCGTSSCATANVPSATPRGGGTSNDDTATAKAPSASLQPRHPHDKEKQNEEGFLLTPIQRDKDDGLERSQASTGLASLCGPPPHLLYDVRKTKVKWAREWLNTTRNWADRVAQAASNLKGGDLVVHKEDFKDAVQQLLTSSSQCAKKPLLIARLVSVQQPTHRLLLALGMQNQALTVVDRRALQKAARETRLAASRVPRPPAGKAGTAGFESVALLELHLTATEVMLANLPTVDAAMSAFALTLQTAFGAGKSVVMCKVDDALWNGIGKAVELAAEELHRKLCHDCFVELTVVNYLAVQARGLGGSQKNFKDFEIMLQGVHDRLFKSGEHLDNTDHAASGAEERNQAPWATRSGRWEPMAAFAHLLGDLVARGGDHPLPSALLRRICIGDETFIGLRGLLTLGLSPAGMRGPPAGQEAVEKLVRWALRLPSSENTHAWAREGLDLLIGELRHVAAQSIAHLLVAALPVVSAAEGQAASKAASVGIALDELRSALLWVGDTANAALPLCRKTADVLRAWSGLDGPAVMSAAAKVQLRRELQKLVSVLGEKKEGSLRLELAEQLRNAVKDGVERLNRAMSGKAQHLRDLSWEENVSSMPEVEAAVAALAVGLTQKAVRPAQATLDRTMAALQVLLCTAGVPADKKIGELQGIVKLIQELGAASTWRPILEKAVIEAAASPGCRSEHEMGTDLSKALSEAVEERAMELVERALKQCDGEGEAGSDAGITSIMHGTMNATADAAGIEKELSGILSTAAVHMSTCCSLLEHVARAAHGCAAALNECLIAPLSKRKDASLAVAALRESLCELVTAEGVREDQAHRYWGVARSTTEPGEAEARTLPPLDAVPSTASAALRAAEAEVSLLVQDEERASFLRASFRYLRVMLVGARDFTSTPIAGEAPSAESEAHAENLKAAVQSLKMTAVQQLEELVTGVPEVEAVAATVGEVCGAMVAPTMGAVGSALKSGMRAMAGAMRAAGVGGLTLEVEPVREVAAISMLRVLEACQRATAEAEEVRERQRRARARHGARATEVTGSDKQAPSEETVGAQEEAKPKGDQAGEATAGEEEEEEEEEGAVDPGKLAAEIEMLREELQQAVMLALPLEPSATVRAVLANGDLLAAELNSYCCGSTADLSDAEEEEEDQDRTRRLDKRPAWGADEGDEEDQDQMRRLDKRQAWGAIEHDVRWEVEAQLAVLEDLRRQAERQTDVFEKQLLLGRCRGVQAAIAQMAHGVRDAGTVLGVVVAFLRGMDAKLEVIATQLEDLQGGVRAMCMDLRRLAGQPVLELMQEEKCRRRKQWSRLQDNVHIPIEGVVPHGDQLHGKPRERKMLELVKETFLQPGEKDLLLLSGRAGSGKSTFVNELEHYLENVYPEVDKSMAVVLVRVSLPTLENPLTNLFGEALRQKGLREAQIHELRDLTQAGKVRLIFLLDAYDELKPQFQFKNLYVTNNLEQYGARVSPVAGNPPQGSPGEASEALPQGPKVIITTRTELLAHDKHYWRHFVPVQVDVPERDTEDEAWKFYLELRIADFGAKLMNEYIDAKVALEVRQAFAKHFGELSPVSKQTFQSLASAGSDAVDVFNSGPLVAAACHAMSAHHGRDVDDRYMVAVRQAISKNKASDGLRELYDAVAVLSLGLRALPPGQLSDAVKAFCDQLPSPKAEGEIWQRQHYTTALESIPELTQLTTTPFMVKIVTEILPALFQAHDSDTSIQANLLLLLTEDAMQVRMMWDSEVAATDEESVGGVKSLGNESLRASFEELVVEVASKLREKDGMLLEQAPLVEMLRFKKRASAQALQGGPRAREPAASQPAAPAEADVLSGGVLQHVEEGICREVLPYVLQSALRRLPVRRTHIYGLFVSRYVAREAQKASTTAGALDTETVKRAGEEFSQQLALRMGCENVSKVVAGARDTLFQKDSVWDSFVRDTGELGALRAAARHAAPVQFQHGVLTFIHKTVQEYLCASGLRRILKQVLREQAVSLEALSEQLRHEQLLAAEARGASSITNRLLGKHAAPPNKASKTRPAGASNRELDALTAAKALRHVETALMASEWMELDLRYEEAVRDFLTDLFLDNQEFVEEMHFLAVWAECRCRGGHLAGEEAHACDLLLQNVRTLLTGKLASRDGGTLLHVAAADGFYSAVLQLLQLLQFAGADSLLEQRDSKERTPLQCAKKHMQVAAALEVASMPRSVVEELRCELQEQRGRQWTQLHDKVHIPIEGMTEVNGVFPTTSNMGKDLLQLVKDEFLDKHDKDVLLISGPAGSGKSTFIQQLEHTLWRMYMEQPTGVLLVSTSLATLRNPLTDLISEALVNKGLREDQIHELRRLTQAGEVRLILLLDGYDELGPKFQFKNLYVTNTLEQYRKQESFQAANGSTPPSWAGPKVIIATRTELLVRKANYKEAFLPIEMGAEGKGIKERALDFLVELRIAPFQKLDQYMYAKAAMDLRNAFQRQMGDLAPLSEEAAAEVCGKVAQLWGLGTNPHQQPVFNSTRDAATDKELPIGRRLVAACHAVTVIGGGTVDKERLDQLNDLSDLVRDHKNVPLVPLCQMAAVFAMALADPPAELAKCIKLFCDMQAKTPGEDRVLLYENYKEAFDLFPELVELTTTPFTVEIVMEVLPQLRGMQSTETSIKQKLMLILDEYAMQVTWQQICQWRSESDNCISQREGDGLSILQKVQKALDGTAEERAREEGLSALKKLCGKVFEAFTFTELDMHRKPNLVRLARAQRAVPPQAGSEPCTGSGAEAESDDEMERLIRDEVVPHVLRGALRRTKVRRSHMYAIFVRKYVERKAAGAGSEEHTAETVRRESLEYSQRLAVQMVRNSVTKVRTRIDSELFHQDSIWDPFLWGRGSKLLPVVQKVAPVHSDGAELSFIHKTVQEYLCAEALCGMLHKIFGDLALNISDLRRPRKEAEHTVEAPADVNEDKPMDTAGIVAQVGQGLAKSEWVEVNLRQEDIVRDFLVDMLIDDADFLEEMLFCQEWAERGGFRGQASMKFADGGADMLEQNLRSVLSGTLPKRNQGTLLHVVAAEGSYFAVSKLLELKGTKSFEGLLERRDDEERTPLFCAAQHGHAQLVAALRAAGAEVDVRSKLQPRIQLIATVPFSLIPQRIAGIQVRGAQPAVRIDRSNLVTIGGEDFPLEHGIIGAPAAAPSEGRWRYEVEVNLDWNMFDGRPLDEEKFRKTLGMSFCIGWNSRNGQQTSWSHVNKSLEAAIGEGGDNNVQPWYQNLGLHLGMNKWSCGLRDTGEWQGPSAAPPLKNHSEAAWPCLPLKFTIGMLLDCDTRTMYVSRSSQGWMEHRMGEDLAGLHMFPAASWSGCHGTLAFNFGESPWQCFLPTPGGREFHPIRDASSGNIPVMEAASEGHMDVCALLLDSSAVEDTGRRHHRTLLHWAAWWGSVQLVEQVLRECVDPIASMRATDADGLNAAWHAVKRGHAEVLRALCQSSTRLKAASFTDTDVNTVAINVEHVATEGRTPVHAAAEMGDVKMVQVLKELGANFQHAANDGRNPAHRAAAGGHVEVLRMLLQWELPVLVLLEEKEDNSVKLEMSIPGDRKDNSGASPVHFAAEGGHVEMLPEMKDLGVNLNCADNEGWTAAHKAAAMGHAEVLLILKDLGADFSLAAKDGMLPANRAARQQHMHALQALNVDTEDRQGRTALTLALAIGDEAAASVLLEAGADVNAGSGQRPLYAAAEKGLVEMTKMLVREGAEMDAKTSQLLTLALTGGHDATAVALLEAGAGMTVGEGQRQLLHVAAEKGMPETVNKLISLGLDVDSKDSEGHTALTLAMSAGYKNVVAALLTAGAGTSAGAWQRPLPVAVEKGLVEMVRVLVSKAEVSQEGRSEVWKANTPAMEQAMQNRLLVLAEMLQEVEMEQADMVHKAERYNECRQKHAELRQMSRNIKDLGAALDMPTAFLVSVDDGLDGVSASLDGLQEQAGWKLDGPELVQLMKDSVTGLQQLQAQRRRLRMISENLREDVYVPAEGVRAGEDGLFEMHEANPPLDLLQAVKESLLGSSHVQVLLLSGAAGCGKSKFMRELLVHLNVEHEQLNESAGGMEILVLSVSLGTLQNPLTSLFHEALAQKGLRDAEIDELRNLTHAGKVGLIFLLEDYDKMPQEFEFKNLWMTNSLEQYRAPQQITSDALAASAYPKMIITSRTELLMRTVQYASSFVPLEMDNNDKCDESKAMGFFLELRIVSFENKLDAYMHAKVALEVRRAFQLRVGALAPVSEEAARGLFEAARRAFGVSGDSAECECVKATCLAVAVTGGGEVPLERLTQFNNGSKKLPTDGALPFYQMALVLATALKESPADLDKCLRVFAGEQARLGQEERIWQHADYRMTFDVIPELRELTTTPFMVEIVTEILPQLDAMQSTDASIKAKLLLLLDERATQLTWRQICTWRSEHDANPAGQPAALRTPILQRMQEALDGTAKGHRREAGLKALEELSDQVGDVLKEKKLVLEQPKLVAIARAQTKHWSGAVPDGRARRSVVGDWTDEAVDDAVEDVLEDPMIDAATEEEICGKVMRYVLRTALRRTKVRGSHIYRMFVERYVEREARKAATGGAHTADSVRREGRQYAQRLALEMVSESVSKVPIAIDSELFHKKSIWDPFLRGEELLQAAQKAAPVLNDGTVLTFIHKTVQEYLCAAALRDILHRVFHDLAVPLKRLQDDLIQSTAESMTLEQGHASEREQKGRGAGGPRSAQGVSAGVRVGPEGSTQEDAAMTEKALLRVEQRLLKSVWARVDLRREDVVRDFLVDMFLDEPELVAEVRLLVTWVERRCKGGRLQRGEACEGGMLPENVRAVLGGALPKRDGGTLLHAAASEGSYFAVTMALEMIDARLLEAVDDEGRTPLFCAAQRGHAQVVAALRAAGAKHDARSKLQPSVRLVAVVPFTKIPQTEFGQAVRAAQPAVHVERGLVLIGGKEFILEHGIVGAPAAAPFEGSWRFEVDLDLKWNFFQGSVADEDVKDTLCLGFCVGWSSQDARHISWNHVTNGLDEVTKCLDEDDSPPLQSWFQGLGFQLGTNHWSCGLRDSGEWNSPSGAVSHAECNSSIPSAAARAPIDMKCTVAMLLDCDARKLHVSTGAKWVEHDVGDLGGRMFPAVSWMGCHGEVSFNFGERPWRCEVPTPGGDRFRPICEAGSGNTPVMEAASEGHMEVCSLLLDSVAVEDVGRRHQRTLLHWAAWWGDAELARRVLEVSGDRVACIRAIDGDGLNAVWHAADRGHAEDAGADLSHADNDGSTPAHSAAGGGYVEVLRVLQDAGADLSHA</sequence>
<feature type="compositionally biased region" description="Basic residues" evidence="5">
    <location>
        <begin position="1016"/>
        <end position="1026"/>
    </location>
</feature>
<dbReference type="InterPro" id="IPR002110">
    <property type="entry name" value="Ankyrin_rpt"/>
</dbReference>
<dbReference type="PROSITE" id="PS50297">
    <property type="entry name" value="ANK_REP_REGION"/>
    <property type="match status" value="10"/>
</dbReference>
<evidence type="ECO:0000256" key="3">
    <source>
        <dbReference type="PROSITE-ProRule" id="PRU00023"/>
    </source>
</evidence>
<feature type="domain" description="NACHT" evidence="6">
    <location>
        <begin position="2249"/>
        <end position="2339"/>
    </location>
</feature>
<feature type="compositionally biased region" description="Basic and acidic residues" evidence="5">
    <location>
        <begin position="42"/>
        <end position="51"/>
    </location>
</feature>
<feature type="repeat" description="ANK" evidence="3">
    <location>
        <begin position="4838"/>
        <end position="4870"/>
    </location>
</feature>
<feature type="region of interest" description="Disordered" evidence="5">
    <location>
        <begin position="1014"/>
        <end position="1077"/>
    </location>
</feature>
<dbReference type="InterPro" id="IPR036770">
    <property type="entry name" value="Ankyrin_rpt-contain_sf"/>
</dbReference>
<feature type="coiled-coil region" evidence="4">
    <location>
        <begin position="1184"/>
        <end position="1211"/>
    </location>
</feature>
<feature type="repeat" description="ANK" evidence="3">
    <location>
        <begin position="3582"/>
        <end position="3614"/>
    </location>
</feature>
<dbReference type="PROSITE" id="PS50088">
    <property type="entry name" value="ANK_REPEAT"/>
    <property type="match status" value="11"/>
</dbReference>
<evidence type="ECO:0000313" key="8">
    <source>
        <dbReference type="Proteomes" id="UP001190700"/>
    </source>
</evidence>
<feature type="repeat" description="ANK" evidence="3">
    <location>
        <begin position="3053"/>
        <end position="3085"/>
    </location>
</feature>
<name>A0AAE0KRI4_9CHLO</name>
<feature type="repeat" description="ANK" evidence="3">
    <location>
        <begin position="3769"/>
        <end position="3794"/>
    </location>
</feature>
<dbReference type="InterPro" id="IPR007111">
    <property type="entry name" value="NACHT_NTPase"/>
</dbReference>
<dbReference type="InterPro" id="IPR043136">
    <property type="entry name" value="B30.2/SPRY_sf"/>
</dbReference>
<accession>A0AAE0KRI4</accession>
<dbReference type="EMBL" id="LGRX02020100">
    <property type="protein sequence ID" value="KAK3257794.1"/>
    <property type="molecule type" value="Genomic_DNA"/>
</dbReference>
<dbReference type="SMART" id="SM00248">
    <property type="entry name" value="ANK"/>
    <property type="match status" value="20"/>
</dbReference>
<dbReference type="InterPro" id="IPR027417">
    <property type="entry name" value="P-loop_NTPase"/>
</dbReference>
<feature type="compositionally biased region" description="Acidic residues" evidence="5">
    <location>
        <begin position="1062"/>
        <end position="1074"/>
    </location>
</feature>
<feature type="non-terminal residue" evidence="7">
    <location>
        <position position="5258"/>
    </location>
</feature>
<feature type="compositionally biased region" description="Polar residues" evidence="5">
    <location>
        <begin position="1"/>
        <end position="15"/>
    </location>
</feature>
<dbReference type="PANTHER" id="PTHR24166">
    <property type="entry name" value="ROLLING PEBBLES, ISOFORM B"/>
    <property type="match status" value="1"/>
</dbReference>
<evidence type="ECO:0000256" key="4">
    <source>
        <dbReference type="SAM" id="Coils"/>
    </source>
</evidence>
<comment type="caution">
    <text evidence="7">The sequence shown here is derived from an EMBL/GenBank/DDBJ whole genome shotgun (WGS) entry which is preliminary data.</text>
</comment>
<feature type="region of interest" description="Disordered" evidence="5">
    <location>
        <begin position="1132"/>
        <end position="1168"/>
    </location>
</feature>
<dbReference type="SMART" id="SM00382">
    <property type="entry name" value="AAA"/>
    <property type="match status" value="3"/>
</dbReference>
<dbReference type="Pfam" id="PF05729">
    <property type="entry name" value="NACHT"/>
    <property type="match status" value="2"/>
</dbReference>
<evidence type="ECO:0000256" key="5">
    <source>
        <dbReference type="SAM" id="MobiDB-lite"/>
    </source>
</evidence>
<dbReference type="PANTHER" id="PTHR24166:SF48">
    <property type="entry name" value="PROTEIN VAPYRIN"/>
    <property type="match status" value="1"/>
</dbReference>
<dbReference type="Proteomes" id="UP001190700">
    <property type="component" value="Unassembled WGS sequence"/>
</dbReference>
<evidence type="ECO:0000313" key="7">
    <source>
        <dbReference type="EMBL" id="KAK3257794.1"/>
    </source>
</evidence>
<feature type="repeat" description="ANK" evidence="3">
    <location>
        <begin position="5228"/>
        <end position="5258"/>
    </location>
</feature>
<evidence type="ECO:0000256" key="1">
    <source>
        <dbReference type="ARBA" id="ARBA00022737"/>
    </source>
</evidence>
<gene>
    <name evidence="7" type="ORF">CYMTET_33130</name>
</gene>
<keyword evidence="4" id="KW-0175">Coiled coil</keyword>
<feature type="repeat" description="ANK" evidence="3">
    <location>
        <begin position="3496"/>
        <end position="3518"/>
    </location>
</feature>
<proteinExistence type="predicted"/>
<dbReference type="Gene3D" id="2.60.120.920">
    <property type="match status" value="2"/>
</dbReference>
<dbReference type="Pfam" id="PF12796">
    <property type="entry name" value="Ank_2"/>
    <property type="match status" value="6"/>
</dbReference>
<dbReference type="SUPFAM" id="SSF48403">
    <property type="entry name" value="Ankyrin repeat"/>
    <property type="match status" value="5"/>
</dbReference>
<feature type="region of interest" description="Disordered" evidence="5">
    <location>
        <begin position="2722"/>
        <end position="2746"/>
    </location>
</feature>
<dbReference type="Gene3D" id="1.25.40.20">
    <property type="entry name" value="Ankyrin repeat-containing domain"/>
    <property type="match status" value="9"/>
</dbReference>